<dbReference type="InterPro" id="IPR036388">
    <property type="entry name" value="WH-like_DNA-bd_sf"/>
</dbReference>
<keyword evidence="3" id="KW-0240">DNA-directed RNA polymerase</keyword>
<accession>A0AAU9RV54</accession>
<comment type="subcellular location">
    <subcellularLocation>
        <location evidence="1">Nucleus</location>
    </subcellularLocation>
</comment>
<name>A0AAU9RV54_THLAR</name>
<dbReference type="SUPFAM" id="SSF46785">
    <property type="entry name" value="Winged helix' DNA-binding domain"/>
    <property type="match status" value="1"/>
</dbReference>
<dbReference type="AlphaFoldDB" id="A0AAU9RV54"/>
<evidence type="ECO:0000256" key="1">
    <source>
        <dbReference type="ARBA" id="ARBA00004123"/>
    </source>
</evidence>
<comment type="similarity">
    <text evidence="2">Belongs to the eukaryotic RPC34/RPC39 RNA polymerase subunit family.</text>
</comment>
<dbReference type="PANTHER" id="PTHR12780">
    <property type="entry name" value="RNA POLYMERASE III DNA DIRECTED , 39KD SUBUNIT-RELATED"/>
    <property type="match status" value="1"/>
</dbReference>
<evidence type="ECO:0000313" key="7">
    <source>
        <dbReference type="EMBL" id="CAH2051755.1"/>
    </source>
</evidence>
<evidence type="ECO:0000256" key="3">
    <source>
        <dbReference type="ARBA" id="ARBA00022478"/>
    </source>
</evidence>
<protein>
    <recommendedName>
        <fullName evidence="9">DNA-directed RNA polymerase III subunit RPC6</fullName>
    </recommendedName>
</protein>
<feature type="region of interest" description="Disordered" evidence="6">
    <location>
        <begin position="1"/>
        <end position="26"/>
    </location>
</feature>
<evidence type="ECO:0000256" key="2">
    <source>
        <dbReference type="ARBA" id="ARBA00011038"/>
    </source>
</evidence>
<evidence type="ECO:0000256" key="5">
    <source>
        <dbReference type="ARBA" id="ARBA00023242"/>
    </source>
</evidence>
<dbReference type="GO" id="GO:0005666">
    <property type="term" value="C:RNA polymerase III complex"/>
    <property type="evidence" value="ECO:0007669"/>
    <property type="project" value="InterPro"/>
</dbReference>
<reference evidence="7 8" key="1">
    <citation type="submission" date="2022-03" db="EMBL/GenBank/DDBJ databases">
        <authorList>
            <person name="Nunn A."/>
            <person name="Chopra R."/>
            <person name="Nunn A."/>
            <person name="Contreras Garrido A."/>
        </authorList>
    </citation>
    <scope>NUCLEOTIDE SEQUENCE [LARGE SCALE GENOMIC DNA]</scope>
</reference>
<keyword evidence="4" id="KW-0804">Transcription</keyword>
<dbReference type="InterPro" id="IPR016049">
    <property type="entry name" value="RNA_pol_Rpc34-like"/>
</dbReference>
<organism evidence="7 8">
    <name type="scientific">Thlaspi arvense</name>
    <name type="common">Field penny-cress</name>
    <dbReference type="NCBI Taxonomy" id="13288"/>
    <lineage>
        <taxon>Eukaryota</taxon>
        <taxon>Viridiplantae</taxon>
        <taxon>Streptophyta</taxon>
        <taxon>Embryophyta</taxon>
        <taxon>Tracheophyta</taxon>
        <taxon>Spermatophyta</taxon>
        <taxon>Magnoliopsida</taxon>
        <taxon>eudicotyledons</taxon>
        <taxon>Gunneridae</taxon>
        <taxon>Pentapetalae</taxon>
        <taxon>rosids</taxon>
        <taxon>malvids</taxon>
        <taxon>Brassicales</taxon>
        <taxon>Brassicaceae</taxon>
        <taxon>Thlaspideae</taxon>
        <taxon>Thlaspi</taxon>
    </lineage>
</organism>
<keyword evidence="8" id="KW-1185">Reference proteome</keyword>
<dbReference type="GO" id="GO:0006383">
    <property type="term" value="P:transcription by RNA polymerase III"/>
    <property type="evidence" value="ECO:0007669"/>
    <property type="project" value="InterPro"/>
</dbReference>
<dbReference type="Pfam" id="PF05158">
    <property type="entry name" value="RNA_pol_Rpc34"/>
    <property type="match status" value="1"/>
</dbReference>
<evidence type="ECO:0008006" key="9">
    <source>
        <dbReference type="Google" id="ProtNLM"/>
    </source>
</evidence>
<dbReference type="Gene3D" id="1.10.10.10">
    <property type="entry name" value="Winged helix-like DNA-binding domain superfamily/Winged helix DNA-binding domain"/>
    <property type="match status" value="1"/>
</dbReference>
<proteinExistence type="inferred from homology"/>
<dbReference type="Proteomes" id="UP000836841">
    <property type="component" value="Chromosome 3"/>
</dbReference>
<dbReference type="EMBL" id="OU466859">
    <property type="protein sequence ID" value="CAH2051755.1"/>
    <property type="molecule type" value="Genomic_DNA"/>
</dbReference>
<dbReference type="InterPro" id="IPR036390">
    <property type="entry name" value="WH_DNA-bd_sf"/>
</dbReference>
<evidence type="ECO:0000256" key="4">
    <source>
        <dbReference type="ARBA" id="ARBA00023163"/>
    </source>
</evidence>
<dbReference type="InterPro" id="IPR007832">
    <property type="entry name" value="RNA_pol_Rpc34"/>
</dbReference>
<gene>
    <name evidence="7" type="ORF">TAV2_LOCUS11103</name>
</gene>
<keyword evidence="5" id="KW-0539">Nucleus</keyword>
<feature type="non-terminal residue" evidence="7">
    <location>
        <position position="1"/>
    </location>
</feature>
<evidence type="ECO:0000313" key="8">
    <source>
        <dbReference type="Proteomes" id="UP000836841"/>
    </source>
</evidence>
<sequence length="262" mass="29130">NLSSPRKLISRKRRGPKSSVGGVNDNEKKLLDHIRSKQGMGATRNEMKAGTNIQQTQRVTLAINSLKKKNLIKEVPSKRIKHVMVVESEPCKELTGGDWYINGTLDVTKIKNLKEICVEILETHKHKVVTLDVICLYFERASDTYKLTRDQTKVKKQELLEIRRPATVAASTMIHLGSSDPSCSTSVVGFHCPDDNICIIVLFIHKEILKNLVLDNVIMEVKSNGLSEYSATRIEQVCYKLTGSVEARAGAFASVPSGLVCI</sequence>
<evidence type="ECO:0000256" key="6">
    <source>
        <dbReference type="SAM" id="MobiDB-lite"/>
    </source>
</evidence>